<dbReference type="GO" id="GO:0016020">
    <property type="term" value="C:membrane"/>
    <property type="evidence" value="ECO:0007669"/>
    <property type="project" value="TreeGrafter"/>
</dbReference>
<dbReference type="Proteomes" id="UP000589520">
    <property type="component" value="Unassembled WGS sequence"/>
</dbReference>
<dbReference type="PANTHER" id="PTHR23028:SF53">
    <property type="entry name" value="ACYL_TRANSF_3 DOMAIN-CONTAINING PROTEIN"/>
    <property type="match status" value="1"/>
</dbReference>
<evidence type="ECO:0000313" key="4">
    <source>
        <dbReference type="Proteomes" id="UP000589520"/>
    </source>
</evidence>
<dbReference type="AlphaFoldDB" id="A0A7Y9PI41"/>
<feature type="transmembrane region" description="Helical" evidence="1">
    <location>
        <begin position="334"/>
        <end position="352"/>
    </location>
</feature>
<keyword evidence="1" id="KW-0472">Membrane</keyword>
<keyword evidence="4" id="KW-1185">Reference proteome</keyword>
<accession>A0A7Y9PI41</accession>
<organism evidence="3 4">
    <name type="scientific">Granulicella arctica</name>
    <dbReference type="NCBI Taxonomy" id="940613"/>
    <lineage>
        <taxon>Bacteria</taxon>
        <taxon>Pseudomonadati</taxon>
        <taxon>Acidobacteriota</taxon>
        <taxon>Terriglobia</taxon>
        <taxon>Terriglobales</taxon>
        <taxon>Acidobacteriaceae</taxon>
        <taxon>Granulicella</taxon>
    </lineage>
</organism>
<dbReference type="EMBL" id="JACCCW010000002">
    <property type="protein sequence ID" value="NYF80145.1"/>
    <property type="molecule type" value="Genomic_DNA"/>
</dbReference>
<dbReference type="InterPro" id="IPR002656">
    <property type="entry name" value="Acyl_transf_3_dom"/>
</dbReference>
<feature type="transmembrane region" description="Helical" evidence="1">
    <location>
        <begin position="86"/>
        <end position="105"/>
    </location>
</feature>
<dbReference type="GO" id="GO:0016747">
    <property type="term" value="F:acyltransferase activity, transferring groups other than amino-acyl groups"/>
    <property type="evidence" value="ECO:0007669"/>
    <property type="project" value="InterPro"/>
</dbReference>
<feature type="transmembrane region" description="Helical" evidence="1">
    <location>
        <begin position="199"/>
        <end position="218"/>
    </location>
</feature>
<feature type="transmembrane region" description="Helical" evidence="1">
    <location>
        <begin position="136"/>
        <end position="157"/>
    </location>
</feature>
<evidence type="ECO:0000313" key="3">
    <source>
        <dbReference type="EMBL" id="NYF80145.1"/>
    </source>
</evidence>
<dbReference type="InterPro" id="IPR050879">
    <property type="entry name" value="Acyltransferase_3"/>
</dbReference>
<dbReference type="PANTHER" id="PTHR23028">
    <property type="entry name" value="ACETYLTRANSFERASE"/>
    <property type="match status" value="1"/>
</dbReference>
<feature type="transmembrane region" description="Helical" evidence="1">
    <location>
        <begin position="12"/>
        <end position="32"/>
    </location>
</feature>
<dbReference type="RefSeq" id="WP_179491315.1">
    <property type="nucleotide sequence ID" value="NZ_JACCCW010000002.1"/>
</dbReference>
<proteinExistence type="predicted"/>
<feature type="transmembrane region" description="Helical" evidence="1">
    <location>
        <begin position="230"/>
        <end position="248"/>
    </location>
</feature>
<keyword evidence="1" id="KW-1133">Transmembrane helix</keyword>
<dbReference type="Pfam" id="PF01757">
    <property type="entry name" value="Acyl_transf_3"/>
    <property type="match status" value="1"/>
</dbReference>
<sequence length="382" mass="42870">MKLAAAPARLFGLDTLRVLAILVVMLYHLTIFGELPSSILPVTYFGWMGVDLFFVLSGFLIGQQALKPYLTGQQLSIKEFYRRRAYRILPAYLAVLALYVFVPGWREAPRLAPLWKFLTFTMNFGFTFDQRAFSNAWSLCVEEHFYLLLPLLVTLLMRRPSTRKTVAVLASVVLFGIGLRAFLISLHPDDIWTGIYYPSYTRLDGLVTGVALAIVRTFRPTWWDALMQRGHTLFLTGTVCIGSVIWMFRKDDLGSDSGSAMWGVILGLPLLSLGLGLITASSVSKNGLLARIRVPGAETIATLAFSLYLTHKAVAHMVMLRFPQITEPQGPASWLLYAVTCLSAAVLLHILVERPFLRLRDRVTRHKSVSALEDEMREEPAL</sequence>
<reference evidence="3 4" key="1">
    <citation type="submission" date="2020-07" db="EMBL/GenBank/DDBJ databases">
        <title>Genomic Encyclopedia of Type Strains, Phase IV (KMG-V): Genome sequencing to study the core and pangenomes of soil and plant-associated prokaryotes.</title>
        <authorList>
            <person name="Whitman W."/>
        </authorList>
    </citation>
    <scope>NUCLEOTIDE SEQUENCE [LARGE SCALE GENOMIC DNA]</scope>
    <source>
        <strain evidence="3 4">X4EP2</strain>
    </source>
</reference>
<feature type="transmembrane region" description="Helical" evidence="1">
    <location>
        <begin position="166"/>
        <end position="187"/>
    </location>
</feature>
<evidence type="ECO:0000256" key="1">
    <source>
        <dbReference type="SAM" id="Phobius"/>
    </source>
</evidence>
<name>A0A7Y9PI41_9BACT</name>
<comment type="caution">
    <text evidence="3">The sequence shown here is derived from an EMBL/GenBank/DDBJ whole genome shotgun (WGS) entry which is preliminary data.</text>
</comment>
<feature type="domain" description="Acyltransferase 3" evidence="2">
    <location>
        <begin position="12"/>
        <end position="348"/>
    </location>
</feature>
<protein>
    <submittedName>
        <fullName evidence="3">Peptidoglycan/LPS O-acetylase OafA/YrhL</fullName>
    </submittedName>
</protein>
<keyword evidence="1" id="KW-0812">Transmembrane</keyword>
<feature type="transmembrane region" description="Helical" evidence="1">
    <location>
        <begin position="44"/>
        <end position="66"/>
    </location>
</feature>
<feature type="transmembrane region" description="Helical" evidence="1">
    <location>
        <begin position="260"/>
        <end position="280"/>
    </location>
</feature>
<evidence type="ECO:0000259" key="2">
    <source>
        <dbReference type="Pfam" id="PF01757"/>
    </source>
</evidence>
<gene>
    <name evidence="3" type="ORF">HDF17_002465</name>
</gene>
<dbReference type="GO" id="GO:0009103">
    <property type="term" value="P:lipopolysaccharide biosynthetic process"/>
    <property type="evidence" value="ECO:0007669"/>
    <property type="project" value="TreeGrafter"/>
</dbReference>